<keyword evidence="5" id="KW-0210">Decarboxylase</keyword>
<dbReference type="GO" id="GO:0000162">
    <property type="term" value="P:L-tryptophan biosynthetic process"/>
    <property type="evidence" value="ECO:0007669"/>
    <property type="project" value="UniProtKB-KW"/>
</dbReference>
<dbReference type="SUPFAM" id="SSF51366">
    <property type="entry name" value="Ribulose-phoshate binding barrel"/>
    <property type="match status" value="1"/>
</dbReference>
<comment type="pathway">
    <text evidence="2">Amino-acid biosynthesis; L-tryptophan biosynthesis; L-tryptophan from chorismate: step 4/5.</text>
</comment>
<organism evidence="10 11">
    <name type="scientific">Triticum turgidum subsp. durum</name>
    <name type="common">Durum wheat</name>
    <name type="synonym">Triticum durum</name>
    <dbReference type="NCBI Taxonomy" id="4567"/>
    <lineage>
        <taxon>Eukaryota</taxon>
        <taxon>Viridiplantae</taxon>
        <taxon>Streptophyta</taxon>
        <taxon>Embryophyta</taxon>
        <taxon>Tracheophyta</taxon>
        <taxon>Spermatophyta</taxon>
        <taxon>Magnoliopsida</taxon>
        <taxon>Liliopsida</taxon>
        <taxon>Poales</taxon>
        <taxon>Poaceae</taxon>
        <taxon>BOP clade</taxon>
        <taxon>Pooideae</taxon>
        <taxon>Triticodae</taxon>
        <taxon>Triticeae</taxon>
        <taxon>Triticinae</taxon>
        <taxon>Triticum</taxon>
    </lineage>
</organism>
<evidence type="ECO:0000256" key="2">
    <source>
        <dbReference type="ARBA" id="ARBA00004696"/>
    </source>
</evidence>
<dbReference type="PANTHER" id="PTHR22854:SF13">
    <property type="entry name" value="INDOLE-3-GLYCEROL-PHOSPHATE SYNTHASE"/>
    <property type="match status" value="1"/>
</dbReference>
<dbReference type="Pfam" id="PF00218">
    <property type="entry name" value="IGPS"/>
    <property type="match status" value="1"/>
</dbReference>
<dbReference type="InterPro" id="IPR011060">
    <property type="entry name" value="RibuloseP-bd_barrel"/>
</dbReference>
<feature type="domain" description="Indole-3-glycerol phosphate synthase" evidence="9">
    <location>
        <begin position="1"/>
        <end position="71"/>
    </location>
</feature>
<dbReference type="InterPro" id="IPR013785">
    <property type="entry name" value="Aldolase_TIM"/>
</dbReference>
<evidence type="ECO:0000256" key="8">
    <source>
        <dbReference type="ARBA" id="ARBA00023239"/>
    </source>
</evidence>
<comment type="catalytic activity">
    <reaction evidence="1">
        <text>1-(2-carboxyphenylamino)-1-deoxy-D-ribulose 5-phosphate + H(+) = (1S,2R)-1-C-(indol-3-yl)glycerol 3-phosphate + CO2 + H2O</text>
        <dbReference type="Rhea" id="RHEA:23476"/>
        <dbReference type="ChEBI" id="CHEBI:15377"/>
        <dbReference type="ChEBI" id="CHEBI:15378"/>
        <dbReference type="ChEBI" id="CHEBI:16526"/>
        <dbReference type="ChEBI" id="CHEBI:58613"/>
        <dbReference type="ChEBI" id="CHEBI:58866"/>
        <dbReference type="EC" id="4.1.1.48"/>
    </reaction>
</comment>
<evidence type="ECO:0000256" key="5">
    <source>
        <dbReference type="ARBA" id="ARBA00022793"/>
    </source>
</evidence>
<dbReference type="InterPro" id="IPR013798">
    <property type="entry name" value="Indole-3-glycerol_P_synth_dom"/>
</dbReference>
<dbReference type="Proteomes" id="UP000324705">
    <property type="component" value="Chromosome 7A"/>
</dbReference>
<dbReference type="InterPro" id="IPR045186">
    <property type="entry name" value="Indole-3-glycerol_P_synth"/>
</dbReference>
<keyword evidence="11" id="KW-1185">Reference proteome</keyword>
<dbReference type="Gene3D" id="3.20.20.70">
    <property type="entry name" value="Aldolase class I"/>
    <property type="match status" value="1"/>
</dbReference>
<evidence type="ECO:0000313" key="10">
    <source>
        <dbReference type="EMBL" id="VAI80947.1"/>
    </source>
</evidence>
<accession>A0A9R0ZQC7</accession>
<evidence type="ECO:0000313" key="11">
    <source>
        <dbReference type="Proteomes" id="UP000324705"/>
    </source>
</evidence>
<dbReference type="EC" id="4.1.1.48" evidence="3"/>
<evidence type="ECO:0000256" key="1">
    <source>
        <dbReference type="ARBA" id="ARBA00001633"/>
    </source>
</evidence>
<evidence type="ECO:0000256" key="3">
    <source>
        <dbReference type="ARBA" id="ARBA00012362"/>
    </source>
</evidence>
<dbReference type="PANTHER" id="PTHR22854">
    <property type="entry name" value="TRYPTOPHAN BIOSYNTHESIS PROTEIN"/>
    <property type="match status" value="1"/>
</dbReference>
<keyword evidence="6" id="KW-0822">Tryptophan biosynthesis</keyword>
<dbReference type="GO" id="GO:0004640">
    <property type="term" value="F:phosphoribosylanthranilate isomerase activity"/>
    <property type="evidence" value="ECO:0007669"/>
    <property type="project" value="TreeGrafter"/>
</dbReference>
<proteinExistence type="predicted"/>
<dbReference type="Gramene" id="TRITD7Av1G265410.2">
    <property type="protein sequence ID" value="TRITD7Av1G265410.2"/>
    <property type="gene ID" value="TRITD7Av1G265410"/>
</dbReference>
<reference evidence="10 11" key="1">
    <citation type="submission" date="2017-09" db="EMBL/GenBank/DDBJ databases">
        <authorList>
            <consortium name="International Durum Wheat Genome Sequencing Consortium (IDWGSC)"/>
            <person name="Milanesi L."/>
        </authorList>
    </citation>
    <scope>NUCLEOTIDE SEQUENCE [LARGE SCALE GENOMIC DNA]</scope>
    <source>
        <strain evidence="11">cv. Svevo</strain>
    </source>
</reference>
<evidence type="ECO:0000256" key="6">
    <source>
        <dbReference type="ARBA" id="ARBA00022822"/>
    </source>
</evidence>
<keyword evidence="8" id="KW-0456">Lyase</keyword>
<evidence type="ECO:0000256" key="7">
    <source>
        <dbReference type="ARBA" id="ARBA00023141"/>
    </source>
</evidence>
<dbReference type="EMBL" id="LT934123">
    <property type="protein sequence ID" value="VAI80947.1"/>
    <property type="molecule type" value="Genomic_DNA"/>
</dbReference>
<evidence type="ECO:0000259" key="9">
    <source>
        <dbReference type="Pfam" id="PF00218"/>
    </source>
</evidence>
<evidence type="ECO:0000256" key="4">
    <source>
        <dbReference type="ARBA" id="ARBA00022605"/>
    </source>
</evidence>
<gene>
    <name evidence="10" type="ORF">TRITD_7Av1G265410</name>
</gene>
<name>A0A9R0ZQC7_TRITD</name>
<dbReference type="GO" id="GO:0004425">
    <property type="term" value="F:indole-3-glycerol-phosphate synthase activity"/>
    <property type="evidence" value="ECO:0007669"/>
    <property type="project" value="UniProtKB-EC"/>
</dbReference>
<dbReference type="AlphaFoldDB" id="A0A9R0ZQC7"/>
<protein>
    <recommendedName>
        <fullName evidence="3">indole-3-glycerol-phosphate synthase</fullName>
        <ecNumber evidence="3">4.1.1.48</ecNumber>
    </recommendedName>
</protein>
<keyword evidence="7" id="KW-0057">Aromatic amino acid biosynthesis</keyword>
<keyword evidence="4" id="KW-0028">Amino-acid biosynthesis</keyword>
<sequence length="154" mass="16943">MERVLAINGVQLIGINNRSLETFIVDTSNTKTLLEKHGDAIREKGILVVGESGLFTPDDVAYVQNAGVSAVSYLFACGLIQKFCVTKKLCIYIESLSSLSHLLFPLSSCVLTRLPVSPRLCLSFSFFQVSMYLSFGLQNICYRNYQTAAAFLGV</sequence>